<dbReference type="AlphaFoldDB" id="A0AA39Y100"/>
<reference evidence="1" key="1">
    <citation type="submission" date="2023-06" db="EMBL/GenBank/DDBJ databases">
        <title>Genome-scale phylogeny and comparative genomics of the fungal order Sordariales.</title>
        <authorList>
            <consortium name="Lawrence Berkeley National Laboratory"/>
            <person name="Hensen N."/>
            <person name="Bonometti L."/>
            <person name="Westerberg I."/>
            <person name="Brannstrom I.O."/>
            <person name="Guillou S."/>
            <person name="Cros-Aarteil S."/>
            <person name="Calhoun S."/>
            <person name="Haridas S."/>
            <person name="Kuo A."/>
            <person name="Mondo S."/>
            <person name="Pangilinan J."/>
            <person name="Riley R."/>
            <person name="Labutti K."/>
            <person name="Andreopoulos B."/>
            <person name="Lipzen A."/>
            <person name="Chen C."/>
            <person name="Yanf M."/>
            <person name="Daum C."/>
            <person name="Ng V."/>
            <person name="Clum A."/>
            <person name="Steindorff A."/>
            <person name="Ohm R."/>
            <person name="Martin F."/>
            <person name="Silar P."/>
            <person name="Natvig D."/>
            <person name="Lalanne C."/>
            <person name="Gautier V."/>
            <person name="Ament-Velasquez S.L."/>
            <person name="Kruys A."/>
            <person name="Hutchinson M.I."/>
            <person name="Powell A.J."/>
            <person name="Barry K."/>
            <person name="Miller A.N."/>
            <person name="Grigoriev I.V."/>
            <person name="Debuchy R."/>
            <person name="Gladieux P."/>
            <person name="Thoren M.H."/>
            <person name="Johannesson H."/>
        </authorList>
    </citation>
    <scope>NUCLEOTIDE SEQUENCE</scope>
    <source>
        <strain evidence="1">SMH2532-1</strain>
    </source>
</reference>
<proteinExistence type="predicted"/>
<dbReference type="Proteomes" id="UP001174936">
    <property type="component" value="Unassembled WGS sequence"/>
</dbReference>
<gene>
    <name evidence="1" type="ORF">B0T16DRAFT_414913</name>
</gene>
<dbReference type="EMBL" id="JAULSV010000005">
    <property type="protein sequence ID" value="KAK0642897.1"/>
    <property type="molecule type" value="Genomic_DNA"/>
</dbReference>
<name>A0AA39Y100_9PEZI</name>
<accession>A0AA39Y100</accession>
<protein>
    <submittedName>
        <fullName evidence="1">Uncharacterized protein</fullName>
    </submittedName>
</protein>
<organism evidence="1 2">
    <name type="scientific">Cercophora newfieldiana</name>
    <dbReference type="NCBI Taxonomy" id="92897"/>
    <lineage>
        <taxon>Eukaryota</taxon>
        <taxon>Fungi</taxon>
        <taxon>Dikarya</taxon>
        <taxon>Ascomycota</taxon>
        <taxon>Pezizomycotina</taxon>
        <taxon>Sordariomycetes</taxon>
        <taxon>Sordariomycetidae</taxon>
        <taxon>Sordariales</taxon>
        <taxon>Lasiosphaeriaceae</taxon>
        <taxon>Cercophora</taxon>
    </lineage>
</organism>
<evidence type="ECO:0000313" key="2">
    <source>
        <dbReference type="Proteomes" id="UP001174936"/>
    </source>
</evidence>
<comment type="caution">
    <text evidence="1">The sequence shown here is derived from an EMBL/GenBank/DDBJ whole genome shotgun (WGS) entry which is preliminary data.</text>
</comment>
<sequence>MDPATLAGRVYHVYDLGLLDEAMQYIDADEKSLGGEGYSVWKAASFFGEEKTRIAWEQSNGRKR</sequence>
<keyword evidence="2" id="KW-1185">Reference proteome</keyword>
<evidence type="ECO:0000313" key="1">
    <source>
        <dbReference type="EMBL" id="KAK0642897.1"/>
    </source>
</evidence>